<protein>
    <submittedName>
        <fullName evidence="1">Uncharacterized protein</fullName>
    </submittedName>
</protein>
<evidence type="ECO:0000313" key="1">
    <source>
        <dbReference type="EMBL" id="GAJ11746.1"/>
    </source>
</evidence>
<feature type="non-terminal residue" evidence="1">
    <location>
        <position position="35"/>
    </location>
</feature>
<reference evidence="1" key="1">
    <citation type="journal article" date="2014" name="Front. Microbiol.">
        <title>High frequency of phylogenetically diverse reductive dehalogenase-homologous genes in deep subseafloor sedimentary metagenomes.</title>
        <authorList>
            <person name="Kawai M."/>
            <person name="Futagami T."/>
            <person name="Toyoda A."/>
            <person name="Takaki Y."/>
            <person name="Nishi S."/>
            <person name="Hori S."/>
            <person name="Arai W."/>
            <person name="Tsubouchi T."/>
            <person name="Morono Y."/>
            <person name="Uchiyama I."/>
            <person name="Ito T."/>
            <person name="Fujiyama A."/>
            <person name="Inagaki F."/>
            <person name="Takami H."/>
        </authorList>
    </citation>
    <scope>NUCLEOTIDE SEQUENCE</scope>
    <source>
        <strain evidence="1">Expedition CK06-06</strain>
    </source>
</reference>
<proteinExistence type="predicted"/>
<dbReference type="AlphaFoldDB" id="X1VD24"/>
<gene>
    <name evidence="1" type="ORF">S12H4_51158</name>
</gene>
<comment type="caution">
    <text evidence="1">The sequence shown here is derived from an EMBL/GenBank/DDBJ whole genome shotgun (WGS) entry which is preliminary data.</text>
</comment>
<accession>X1VD24</accession>
<name>X1VD24_9ZZZZ</name>
<organism evidence="1">
    <name type="scientific">marine sediment metagenome</name>
    <dbReference type="NCBI Taxonomy" id="412755"/>
    <lineage>
        <taxon>unclassified sequences</taxon>
        <taxon>metagenomes</taxon>
        <taxon>ecological metagenomes</taxon>
    </lineage>
</organism>
<sequence>MNDTLNEEMMSYYDTRAPEYDEIFIGKGSASIPNP</sequence>
<dbReference type="EMBL" id="BARW01032296">
    <property type="protein sequence ID" value="GAJ11746.1"/>
    <property type="molecule type" value="Genomic_DNA"/>
</dbReference>